<dbReference type="InterPro" id="IPR052551">
    <property type="entry name" value="UV-DNA_repair_photolyase"/>
</dbReference>
<dbReference type="SUPFAM" id="SSF48173">
    <property type="entry name" value="Cryptochrome/photolyase FAD-binding domain"/>
    <property type="match status" value="1"/>
</dbReference>
<dbReference type="Gene3D" id="1.10.579.10">
    <property type="entry name" value="DNA Cyclobutane Dipyrimidine Photolyase, subunit A, domain 3"/>
    <property type="match status" value="1"/>
</dbReference>
<dbReference type="InterPro" id="IPR036134">
    <property type="entry name" value="Crypto/Photolyase_FAD-like_sf"/>
</dbReference>
<keyword evidence="1" id="KW-0456">Lyase</keyword>
<dbReference type="GO" id="GO:0016829">
    <property type="term" value="F:lyase activity"/>
    <property type="evidence" value="ECO:0007669"/>
    <property type="project" value="UniProtKB-KW"/>
</dbReference>
<name>A0A1R3VN43_9GAMM</name>
<protein>
    <submittedName>
        <fullName evidence="1">Deoxyribodipyrimidine photolyase-related protein</fullName>
    </submittedName>
</protein>
<dbReference type="STRING" id="233100.SAMN05216526_0436"/>
<keyword evidence="2" id="KW-1185">Reference proteome</keyword>
<evidence type="ECO:0000313" key="2">
    <source>
        <dbReference type="Proteomes" id="UP000223759"/>
    </source>
</evidence>
<dbReference type="PANTHER" id="PTHR38657:SF1">
    <property type="entry name" value="SLR1343 PROTEIN"/>
    <property type="match status" value="1"/>
</dbReference>
<dbReference type="InterPro" id="IPR014729">
    <property type="entry name" value="Rossmann-like_a/b/a_fold"/>
</dbReference>
<evidence type="ECO:0000313" key="1">
    <source>
        <dbReference type="EMBL" id="SIT66001.1"/>
    </source>
</evidence>
<gene>
    <name evidence="1" type="ORF">SAMN05216526_0436</name>
</gene>
<dbReference type="OrthoDB" id="5288100at2"/>
<dbReference type="Proteomes" id="UP000223759">
    <property type="component" value="Unassembled WGS sequence"/>
</dbReference>
<dbReference type="InterPro" id="IPR007357">
    <property type="entry name" value="PhrB-like"/>
</dbReference>
<dbReference type="RefSeq" id="WP_076754525.1">
    <property type="nucleotide sequence ID" value="NZ_CP023018.1"/>
</dbReference>
<dbReference type="Gene3D" id="1.25.40.80">
    <property type="match status" value="1"/>
</dbReference>
<accession>A0A1R3VN43</accession>
<sequence length="508" mass="58499">MILRLILGDQLSFSLPTLNDIDPQHDRVLMLEVAEETSYVPHHQQKITLILSAMRHFAEGLRARGITVDYVRLDDSENTGSFDSEVMRAIKRLKPQALIVTEAGEWRVQEKLKAWHQSLNIPVEIRDDTRFLTPPGFFSRWAVGKKQLRMEFFYREMRRLTGWLMQGDQPLGGQWNYDAENRKALPKDLDLPQRRRFAPDAITQEVITLVKQRFAKNIGEAEQFTWPVTHSEAKAALNDFLEQGLTQFGDYQDAMRHGEDFVFHALLSPCLNIGLLDPREVCEAALERYAQGGVPLAAIEGFIRQILGWREYVRGIYWHHMPDYAHSNFLDAQRPLPQWYWSGETDMHCLAEAIRNTREHAYAHHIQRLMVTGNFALLAGLCPSEVEAWYLAVYADAFEWVELPNTHGMVLHADGGIMASKPYAASGAYIDRMSDYCRHCRYSPKQKLGDQACPLNYLYWDFIMRHEKRLAGNPRMAMPYRNLKRMDSAQKQAIQDQAAAFLATLGPC</sequence>
<dbReference type="PANTHER" id="PTHR38657">
    <property type="entry name" value="SLR1343 PROTEIN"/>
    <property type="match status" value="1"/>
</dbReference>
<dbReference type="AlphaFoldDB" id="A0A1R3VN43"/>
<reference evidence="1 2" key="1">
    <citation type="submission" date="2017-01" db="EMBL/GenBank/DDBJ databases">
        <authorList>
            <person name="Mah S.A."/>
            <person name="Swanson W.J."/>
            <person name="Moy G.W."/>
            <person name="Vacquier V.D."/>
        </authorList>
    </citation>
    <scope>NUCLEOTIDE SEQUENCE [LARGE SCALE GENOMIC DNA]</scope>
    <source>
        <strain evidence="1 2">M9</strain>
    </source>
</reference>
<dbReference type="Gene3D" id="1.10.10.1710">
    <property type="entry name" value="Deoxyribodipyrimidine photolyase-related"/>
    <property type="match status" value="1"/>
</dbReference>
<organism evidence="1 2">
    <name type="scientific">Ectothiorhodosinus mongolicus</name>
    <dbReference type="NCBI Taxonomy" id="233100"/>
    <lineage>
        <taxon>Bacteria</taxon>
        <taxon>Pseudomonadati</taxon>
        <taxon>Pseudomonadota</taxon>
        <taxon>Gammaproteobacteria</taxon>
        <taxon>Chromatiales</taxon>
        <taxon>Ectothiorhodospiraceae</taxon>
        <taxon>Ectothiorhodosinus</taxon>
    </lineage>
</organism>
<dbReference type="EMBL" id="FTPK01000001">
    <property type="protein sequence ID" value="SIT66001.1"/>
    <property type="molecule type" value="Genomic_DNA"/>
</dbReference>
<dbReference type="Pfam" id="PF04244">
    <property type="entry name" value="DPRP"/>
    <property type="match status" value="1"/>
</dbReference>
<dbReference type="Gene3D" id="3.40.50.620">
    <property type="entry name" value="HUPs"/>
    <property type="match status" value="1"/>
</dbReference>
<proteinExistence type="predicted"/>